<evidence type="ECO:0000313" key="2">
    <source>
        <dbReference type="EMBL" id="KZN69330.1"/>
    </source>
</evidence>
<comment type="caution">
    <text evidence="2">The sequence shown here is derived from an EMBL/GenBank/DDBJ whole genome shotgun (WGS) entry which is preliminary data.</text>
</comment>
<accession>A0A161Z0L7</accession>
<feature type="transmembrane region" description="Helical" evidence="1">
    <location>
        <begin position="12"/>
        <end position="33"/>
    </location>
</feature>
<keyword evidence="1" id="KW-0812">Transmembrane</keyword>
<dbReference type="EMBL" id="AUXX01000005">
    <property type="protein sequence ID" value="KZN69330.1"/>
    <property type="molecule type" value="Genomic_DNA"/>
</dbReference>
<gene>
    <name evidence="2" type="ORF">N478_11900</name>
</gene>
<protein>
    <submittedName>
        <fullName evidence="2">Uncharacterized protein</fullName>
    </submittedName>
</protein>
<proteinExistence type="predicted"/>
<evidence type="ECO:0000256" key="1">
    <source>
        <dbReference type="SAM" id="Phobius"/>
    </source>
</evidence>
<keyword evidence="1" id="KW-0472">Membrane</keyword>
<organism evidence="2 3">
    <name type="scientific">Pseudoalteromonas luteoviolacea S4060-1</name>
    <dbReference type="NCBI Taxonomy" id="1365257"/>
    <lineage>
        <taxon>Bacteria</taxon>
        <taxon>Pseudomonadati</taxon>
        <taxon>Pseudomonadota</taxon>
        <taxon>Gammaproteobacteria</taxon>
        <taxon>Alteromonadales</taxon>
        <taxon>Pseudoalteromonadaceae</taxon>
        <taxon>Pseudoalteromonas</taxon>
    </lineage>
</organism>
<dbReference type="AlphaFoldDB" id="A0A161Z0L7"/>
<sequence>MSCLYGLSAEGYLLLCNGLCFGVVSLIWSDYLITHSEFEVRQIKEGVSEAPLFIIF</sequence>
<keyword evidence="1" id="KW-1133">Transmembrane helix</keyword>
<evidence type="ECO:0000313" key="3">
    <source>
        <dbReference type="Proteomes" id="UP000076661"/>
    </source>
</evidence>
<dbReference type="PATRIC" id="fig|1365257.3.peg.781"/>
<dbReference type="Proteomes" id="UP000076661">
    <property type="component" value="Unassembled WGS sequence"/>
</dbReference>
<reference evidence="2 3" key="1">
    <citation type="submission" date="2013-07" db="EMBL/GenBank/DDBJ databases">
        <title>Comparative Genomic and Metabolomic Analysis of Twelve Strains of Pseudoalteromonas luteoviolacea.</title>
        <authorList>
            <person name="Vynne N.G."/>
            <person name="Mansson M."/>
            <person name="Gram L."/>
        </authorList>
    </citation>
    <scope>NUCLEOTIDE SEQUENCE [LARGE SCALE GENOMIC DNA]</scope>
    <source>
        <strain evidence="2 3">S4060-1</strain>
    </source>
</reference>
<name>A0A161Z0L7_9GAMM</name>